<reference evidence="2" key="1">
    <citation type="submission" date="2014-09" db="EMBL/GenBank/DDBJ databases">
        <authorList>
            <person name="Magalhaes I.L.F."/>
            <person name="Oliveira U."/>
            <person name="Santos F.R."/>
            <person name="Vidigal T.H.D.A."/>
            <person name="Brescovit A.D."/>
            <person name="Santos A.J."/>
        </authorList>
    </citation>
    <scope>NUCLEOTIDE SEQUENCE</scope>
    <source>
        <tissue evidence="2">Shoot tissue taken approximately 20 cm above the soil surface</tissue>
    </source>
</reference>
<protein>
    <submittedName>
        <fullName evidence="2">Uncharacterized protein</fullName>
    </submittedName>
</protein>
<organism evidence="2">
    <name type="scientific">Arundo donax</name>
    <name type="common">Giant reed</name>
    <name type="synonym">Donax arundinaceus</name>
    <dbReference type="NCBI Taxonomy" id="35708"/>
    <lineage>
        <taxon>Eukaryota</taxon>
        <taxon>Viridiplantae</taxon>
        <taxon>Streptophyta</taxon>
        <taxon>Embryophyta</taxon>
        <taxon>Tracheophyta</taxon>
        <taxon>Spermatophyta</taxon>
        <taxon>Magnoliopsida</taxon>
        <taxon>Liliopsida</taxon>
        <taxon>Poales</taxon>
        <taxon>Poaceae</taxon>
        <taxon>PACMAD clade</taxon>
        <taxon>Arundinoideae</taxon>
        <taxon>Arundineae</taxon>
        <taxon>Arundo</taxon>
    </lineage>
</organism>
<dbReference type="EMBL" id="GBRH01239952">
    <property type="protein sequence ID" value="JAD57943.1"/>
    <property type="molecule type" value="Transcribed_RNA"/>
</dbReference>
<evidence type="ECO:0000256" key="1">
    <source>
        <dbReference type="SAM" id="MobiDB-lite"/>
    </source>
</evidence>
<evidence type="ECO:0000313" key="2">
    <source>
        <dbReference type="EMBL" id="JAD57943.1"/>
    </source>
</evidence>
<reference evidence="2" key="2">
    <citation type="journal article" date="2015" name="Data Brief">
        <title>Shoot transcriptome of the giant reed, Arundo donax.</title>
        <authorList>
            <person name="Barrero R.A."/>
            <person name="Guerrero F.D."/>
            <person name="Moolhuijzen P."/>
            <person name="Goolsby J.A."/>
            <person name="Tidwell J."/>
            <person name="Bellgard S.E."/>
            <person name="Bellgard M.I."/>
        </authorList>
    </citation>
    <scope>NUCLEOTIDE SEQUENCE</scope>
    <source>
        <tissue evidence="2">Shoot tissue taken approximately 20 cm above the soil surface</tissue>
    </source>
</reference>
<proteinExistence type="predicted"/>
<accession>A0A0A9B710</accession>
<sequence length="28" mass="3193">MLTRHLNRLGIQQEGDELAQQKQNSGAR</sequence>
<name>A0A0A9B710_ARUDO</name>
<feature type="region of interest" description="Disordered" evidence="1">
    <location>
        <begin position="1"/>
        <end position="28"/>
    </location>
</feature>
<dbReference type="AlphaFoldDB" id="A0A0A9B710"/>